<dbReference type="AlphaFoldDB" id="W6MVP9"/>
<dbReference type="HOGENOM" id="CLU_110337_0_0_1"/>
<dbReference type="STRING" id="1382522.W6MVP9"/>
<keyword evidence="2" id="KW-1185">Reference proteome</keyword>
<accession>W6MVP9</accession>
<dbReference type="EMBL" id="HG793131">
    <property type="protein sequence ID" value="CDK30052.1"/>
    <property type="molecule type" value="Genomic_DNA"/>
</dbReference>
<dbReference type="RefSeq" id="XP_022462030.1">
    <property type="nucleotide sequence ID" value="XM_022605296.1"/>
</dbReference>
<organism evidence="1 2">
    <name type="scientific">Kuraishia capsulata CBS 1993</name>
    <dbReference type="NCBI Taxonomy" id="1382522"/>
    <lineage>
        <taxon>Eukaryota</taxon>
        <taxon>Fungi</taxon>
        <taxon>Dikarya</taxon>
        <taxon>Ascomycota</taxon>
        <taxon>Saccharomycotina</taxon>
        <taxon>Pichiomycetes</taxon>
        <taxon>Pichiales</taxon>
        <taxon>Pichiaceae</taxon>
        <taxon>Kuraishia</taxon>
    </lineage>
</organism>
<dbReference type="InterPro" id="IPR012917">
    <property type="entry name" value="DUF3294"/>
</dbReference>
<evidence type="ECO:0000313" key="2">
    <source>
        <dbReference type="Proteomes" id="UP000019384"/>
    </source>
</evidence>
<protein>
    <submittedName>
        <fullName evidence="1">Uncharacterized protein</fullName>
    </submittedName>
</protein>
<reference evidence="1" key="1">
    <citation type="submission" date="2013-12" db="EMBL/GenBank/DDBJ databases">
        <authorList>
            <person name="Genoscope - CEA"/>
        </authorList>
    </citation>
    <scope>NUCLEOTIDE SEQUENCE</scope>
    <source>
        <strain evidence="1">CBS 1993</strain>
    </source>
</reference>
<proteinExistence type="predicted"/>
<dbReference type="GeneID" id="34523418"/>
<gene>
    <name evidence="1" type="ORF">KUCA_T00006047001</name>
</gene>
<dbReference type="OrthoDB" id="4076200at2759"/>
<name>W6MVP9_9ASCO</name>
<reference evidence="1" key="2">
    <citation type="submission" date="2014-02" db="EMBL/GenBank/DDBJ databases">
        <title>Complete DNA sequence of /Kuraishia capsulata/ illustrates novel genomic features among budding yeasts (/Saccharomycotina/).</title>
        <authorList>
            <person name="Morales L."/>
            <person name="Noel B."/>
            <person name="Porcel B."/>
            <person name="Marcet-Houben M."/>
            <person name="Hullo M-F."/>
            <person name="Sacerdot C."/>
            <person name="Tekaia F."/>
            <person name="Leh-Louis V."/>
            <person name="Despons L."/>
            <person name="Khanna V."/>
            <person name="Aury J-M."/>
            <person name="Barbe V."/>
            <person name="Couloux A."/>
            <person name="Labadie K."/>
            <person name="Pelletier E."/>
            <person name="Souciet J-L."/>
            <person name="Boekhout T."/>
            <person name="Gabaldon T."/>
            <person name="Wincker P."/>
            <person name="Dujon B."/>
        </authorList>
    </citation>
    <scope>NUCLEOTIDE SEQUENCE</scope>
    <source>
        <strain evidence="1">CBS 1993</strain>
    </source>
</reference>
<sequence>MSSGTESPELTLDKLAEQVTNLAGLVSRQGKVLSKTGEQVLEMQIKGTKAEVDAIEVPTLRGERSKQVQPTVDTTDFVTNEDIVQLVGELQGQLDILEQRTIRRTVNSGLVAQDAIVAPQLNMDGLEPSPGTFPKTLGGFNALTDADLVDLCTFYDLLPPNEEQEQRMNEFMSGEAETPNLEDLRIGAKPEDYDQKELDSLFDELARYIGVRSRRTEGAW</sequence>
<evidence type="ECO:0000313" key="1">
    <source>
        <dbReference type="EMBL" id="CDK30052.1"/>
    </source>
</evidence>
<dbReference type="Pfam" id="PF07957">
    <property type="entry name" value="DUF3294"/>
    <property type="match status" value="1"/>
</dbReference>
<dbReference type="Proteomes" id="UP000019384">
    <property type="component" value="Unassembled WGS sequence"/>
</dbReference>